<feature type="domain" description="ATPase AAA-type core" evidence="2">
    <location>
        <begin position="24"/>
        <end position="354"/>
    </location>
</feature>
<keyword evidence="3" id="KW-0547">Nucleotide-binding</keyword>
<evidence type="ECO:0000313" key="3">
    <source>
        <dbReference type="EMBL" id="MXY94209.1"/>
    </source>
</evidence>
<accession>A0A6B0YW39</accession>
<sequence length="372" mass="42707">MIIGLEVERLNNWIDAKLEFNKDLNIITGKNGSGKTTLLKLLWYLISGNLERIIFEIPFKSVSVRASSFSLSIDQVESSKAKLICKSSNIRETTIDFEIPLRNEDVERIYELDRRIAREMESSLFFPTFRRIEGGFAGFSIPGTDLERHYSSRSMWRSMASEMEELQEAISQLSENVSVFDHKFIASISTLDIVELLRRKYTEISDETDKLHVQLSKGITRKISDTRGREPEDSVLDDIQERVEQVTQKREALFRPFSVLTDRIHDFLQYKGIRVTQGITLGEAEEAIASDKLSAGEKQLLSFLCYNTFSENAAIFIDEPELSLHIDWQRLLLPTLLEQGTNNQFFIATHSPFIYSKYPDKEILLGDDRGAN</sequence>
<feature type="coiled-coil region" evidence="1">
    <location>
        <begin position="156"/>
        <end position="183"/>
    </location>
</feature>
<reference evidence="3" key="1">
    <citation type="submission" date="2019-09" db="EMBL/GenBank/DDBJ databases">
        <title>Characterisation of the sponge microbiome using genome-centric metagenomics.</title>
        <authorList>
            <person name="Engelberts J.P."/>
            <person name="Robbins S.J."/>
            <person name="De Goeij J.M."/>
            <person name="Aranda M."/>
            <person name="Bell S.C."/>
            <person name="Webster N.S."/>
        </authorList>
    </citation>
    <scope>NUCLEOTIDE SEQUENCE</scope>
    <source>
        <strain evidence="3">SB0664_bin_27</strain>
    </source>
</reference>
<dbReference type="InterPro" id="IPR003959">
    <property type="entry name" value="ATPase_AAA_core"/>
</dbReference>
<dbReference type="PANTHER" id="PTHR43581">
    <property type="entry name" value="ATP/GTP PHOSPHATASE"/>
    <property type="match status" value="1"/>
</dbReference>
<dbReference type="InterPro" id="IPR051396">
    <property type="entry name" value="Bact_Antivir_Def_Nuclease"/>
</dbReference>
<dbReference type="AlphaFoldDB" id="A0A6B0YW39"/>
<name>A0A6B0YW39_9CHLR</name>
<dbReference type="EMBL" id="VXRG01000103">
    <property type="protein sequence ID" value="MXY94209.1"/>
    <property type="molecule type" value="Genomic_DNA"/>
</dbReference>
<dbReference type="InterPro" id="IPR027417">
    <property type="entry name" value="P-loop_NTPase"/>
</dbReference>
<proteinExistence type="predicted"/>
<keyword evidence="1" id="KW-0175">Coiled coil</keyword>
<gene>
    <name evidence="3" type="ORF">F4Y42_12270</name>
</gene>
<dbReference type="Pfam" id="PF13304">
    <property type="entry name" value="AAA_21"/>
    <property type="match status" value="1"/>
</dbReference>
<dbReference type="Gene3D" id="3.40.50.300">
    <property type="entry name" value="P-loop containing nucleotide triphosphate hydrolases"/>
    <property type="match status" value="1"/>
</dbReference>
<protein>
    <submittedName>
        <fullName evidence="3">ATP-binding protein</fullName>
    </submittedName>
</protein>
<dbReference type="SUPFAM" id="SSF52540">
    <property type="entry name" value="P-loop containing nucleoside triphosphate hydrolases"/>
    <property type="match status" value="1"/>
</dbReference>
<dbReference type="PANTHER" id="PTHR43581:SF2">
    <property type="entry name" value="EXCINUCLEASE ATPASE SUBUNIT"/>
    <property type="match status" value="1"/>
</dbReference>
<keyword evidence="3" id="KW-0067">ATP-binding</keyword>
<comment type="caution">
    <text evidence="3">The sequence shown here is derived from an EMBL/GenBank/DDBJ whole genome shotgun (WGS) entry which is preliminary data.</text>
</comment>
<dbReference type="GO" id="GO:0005524">
    <property type="term" value="F:ATP binding"/>
    <property type="evidence" value="ECO:0007669"/>
    <property type="project" value="UniProtKB-KW"/>
</dbReference>
<evidence type="ECO:0000256" key="1">
    <source>
        <dbReference type="SAM" id="Coils"/>
    </source>
</evidence>
<evidence type="ECO:0000259" key="2">
    <source>
        <dbReference type="Pfam" id="PF13304"/>
    </source>
</evidence>
<organism evidence="3">
    <name type="scientific">Caldilineaceae bacterium SB0664_bin_27</name>
    <dbReference type="NCBI Taxonomy" id="2605260"/>
    <lineage>
        <taxon>Bacteria</taxon>
        <taxon>Bacillati</taxon>
        <taxon>Chloroflexota</taxon>
        <taxon>Caldilineae</taxon>
        <taxon>Caldilineales</taxon>
        <taxon>Caldilineaceae</taxon>
    </lineage>
</organism>